<dbReference type="GO" id="GO:0030246">
    <property type="term" value="F:carbohydrate binding"/>
    <property type="evidence" value="ECO:0007669"/>
    <property type="project" value="InterPro"/>
</dbReference>
<reference evidence="1" key="1">
    <citation type="submission" date="2018-05" db="EMBL/GenBank/DDBJ databases">
        <authorList>
            <person name="Lanie J.A."/>
            <person name="Ng W.-L."/>
            <person name="Kazmierczak K.M."/>
            <person name="Andrzejewski T.M."/>
            <person name="Davidsen T.M."/>
            <person name="Wayne K.J."/>
            <person name="Tettelin H."/>
            <person name="Glass J.I."/>
            <person name="Rusch D."/>
            <person name="Podicherti R."/>
            <person name="Tsui H.-C.T."/>
            <person name="Winkler M.E."/>
        </authorList>
    </citation>
    <scope>NUCLEOTIDE SEQUENCE</scope>
</reference>
<dbReference type="EMBL" id="UINC01162639">
    <property type="protein sequence ID" value="SVD62503.1"/>
    <property type="molecule type" value="Genomic_DNA"/>
</dbReference>
<accession>A0A382WUY4</accession>
<sequence length="275" mass="29064">GATSDVGYTLSGSVSDNRGVSAASWTLGGVDQGALTLDSAGGFSVTGLKLGYGSNVIVVKATDEGGNEGSGTVTVNWVPKRTLRIGTVIERQEGQKMEVPIELKSAGDVSSMTFVLKYDPKYLTEPNLVWSSEMLGVLNSVNTSTVGELRCAFSLGGTKVVSSGEKLVSKVEFRVRSIPEELNSEVSLEVLEMADNQGNSLAASRTASVNGQAQLLKRRVIGDNNGNDRLDVGDGTVILKMLTGLEEVRTWDVGSNDLNENTKLDSGDVTRVLKS</sequence>
<dbReference type="Gene3D" id="2.60.40.10">
    <property type="entry name" value="Immunoglobulins"/>
    <property type="match status" value="1"/>
</dbReference>
<dbReference type="AlphaFoldDB" id="A0A382WUY4"/>
<proteinExistence type="predicted"/>
<feature type="non-terminal residue" evidence="1">
    <location>
        <position position="275"/>
    </location>
</feature>
<dbReference type="SUPFAM" id="SSF49384">
    <property type="entry name" value="Carbohydrate-binding domain"/>
    <property type="match status" value="1"/>
</dbReference>
<name>A0A382WUY4_9ZZZZ</name>
<dbReference type="InterPro" id="IPR013783">
    <property type="entry name" value="Ig-like_fold"/>
</dbReference>
<dbReference type="InterPro" id="IPR008965">
    <property type="entry name" value="CBM2/CBM3_carb-bd_dom_sf"/>
</dbReference>
<gene>
    <name evidence="1" type="ORF">METZ01_LOCUS415357</name>
</gene>
<feature type="non-terminal residue" evidence="1">
    <location>
        <position position="1"/>
    </location>
</feature>
<protein>
    <recommendedName>
        <fullName evidence="2">Cohesin domain-containing protein</fullName>
    </recommendedName>
</protein>
<dbReference type="Gene3D" id="2.60.40.680">
    <property type="match status" value="1"/>
</dbReference>
<evidence type="ECO:0008006" key="2">
    <source>
        <dbReference type="Google" id="ProtNLM"/>
    </source>
</evidence>
<organism evidence="1">
    <name type="scientific">marine metagenome</name>
    <dbReference type="NCBI Taxonomy" id="408172"/>
    <lineage>
        <taxon>unclassified sequences</taxon>
        <taxon>metagenomes</taxon>
        <taxon>ecological metagenomes</taxon>
    </lineage>
</organism>
<evidence type="ECO:0000313" key="1">
    <source>
        <dbReference type="EMBL" id="SVD62503.1"/>
    </source>
</evidence>